<evidence type="ECO:0000313" key="2">
    <source>
        <dbReference type="EMBL" id="KKN88889.1"/>
    </source>
</evidence>
<dbReference type="GO" id="GO:0003676">
    <property type="term" value="F:nucleic acid binding"/>
    <property type="evidence" value="ECO:0007669"/>
    <property type="project" value="InterPro"/>
</dbReference>
<feature type="domain" description="DHHA1" evidence="1">
    <location>
        <begin position="231"/>
        <end position="282"/>
    </location>
</feature>
<sequence length="297" mass="33669">MTHRTKKVLVIYHGRCADGVCAAWCADLYFRGMEDVEIEYYPAVHNKPPPYKRITKADQTFSLDFCFPRQDLVKIAGMTDLKVIDHHKSAEAQCHGLDFCEFDMDRSGAGMSWDYFFPGVERPWHVDYIETRDIWTWKWPNATDVLAFIDTLPISFETYDKLYDRDITFGECRDKGEAITAYIEQYNSETVLASMRQITFQAPDGSIHFDIPVVNTSHWGISSLLNGIAEGHPFVLAYFKRNDGKYQYSGRVAADSDFDVSKLAKSFGGGGHVKASGFTLDHEIEELPSPGAGKKTK</sequence>
<comment type="caution">
    <text evidence="2">The sequence shown here is derived from an EMBL/GenBank/DDBJ whole genome shotgun (WGS) entry which is preliminary data.</text>
</comment>
<protein>
    <recommendedName>
        <fullName evidence="1">DHHA1 domain-containing protein</fullName>
    </recommendedName>
</protein>
<accession>A0A0F9UB85</accession>
<dbReference type="InterPro" id="IPR038763">
    <property type="entry name" value="DHH_sf"/>
</dbReference>
<dbReference type="PANTHER" id="PTHR46922">
    <property type="entry name" value="DHHA1 DOMAIN PROTEIN"/>
    <property type="match status" value="1"/>
</dbReference>
<dbReference type="PANTHER" id="PTHR46922:SF4">
    <property type="entry name" value="DHHA1 DOMAIN PROTEIN"/>
    <property type="match status" value="1"/>
</dbReference>
<name>A0A0F9UB85_9ZZZZ</name>
<organism evidence="2">
    <name type="scientific">marine sediment metagenome</name>
    <dbReference type="NCBI Taxonomy" id="412755"/>
    <lineage>
        <taxon>unclassified sequences</taxon>
        <taxon>metagenomes</taxon>
        <taxon>ecological metagenomes</taxon>
    </lineage>
</organism>
<reference evidence="2" key="1">
    <citation type="journal article" date="2015" name="Nature">
        <title>Complex archaea that bridge the gap between prokaryotes and eukaryotes.</title>
        <authorList>
            <person name="Spang A."/>
            <person name="Saw J.H."/>
            <person name="Jorgensen S.L."/>
            <person name="Zaremba-Niedzwiedzka K."/>
            <person name="Martijn J."/>
            <person name="Lind A.E."/>
            <person name="van Eijk R."/>
            <person name="Schleper C."/>
            <person name="Guy L."/>
            <person name="Ettema T.J."/>
        </authorList>
    </citation>
    <scope>NUCLEOTIDE SEQUENCE</scope>
</reference>
<dbReference type="Gene3D" id="3.10.310.30">
    <property type="match status" value="1"/>
</dbReference>
<dbReference type="InterPro" id="IPR003156">
    <property type="entry name" value="DHHA1_dom"/>
</dbReference>
<evidence type="ECO:0000259" key="1">
    <source>
        <dbReference type="Pfam" id="PF02272"/>
    </source>
</evidence>
<proteinExistence type="predicted"/>
<dbReference type="AlphaFoldDB" id="A0A0F9UB85"/>
<dbReference type="Pfam" id="PF02272">
    <property type="entry name" value="DHHA1"/>
    <property type="match status" value="1"/>
</dbReference>
<dbReference type="EMBL" id="LAZR01000125">
    <property type="protein sequence ID" value="KKN88889.1"/>
    <property type="molecule type" value="Genomic_DNA"/>
</dbReference>
<dbReference type="SUPFAM" id="SSF64182">
    <property type="entry name" value="DHH phosphoesterases"/>
    <property type="match status" value="1"/>
</dbReference>
<gene>
    <name evidence="2" type="ORF">LCGC14_0244960</name>
</gene>